<reference evidence="1 2" key="1">
    <citation type="journal article" date="2019" name="Int. J. Syst. Evol. Microbiol.">
        <title>The Global Catalogue of Microorganisms (GCM) 10K type strain sequencing project: providing services to taxonomists for standard genome sequencing and annotation.</title>
        <authorList>
            <consortium name="The Broad Institute Genomics Platform"/>
            <consortium name="The Broad Institute Genome Sequencing Center for Infectious Disease"/>
            <person name="Wu L."/>
            <person name="Ma J."/>
        </authorList>
    </citation>
    <scope>NUCLEOTIDE SEQUENCE [LARGE SCALE GENOMIC DNA]</scope>
    <source>
        <strain evidence="1 2">JCM 5062</strain>
    </source>
</reference>
<protein>
    <recommendedName>
        <fullName evidence="3">Phytanoyl-CoA dioxygenase</fullName>
    </recommendedName>
</protein>
<dbReference type="RefSeq" id="WP_344358105.1">
    <property type="nucleotide sequence ID" value="NZ_BAAASR010000007.1"/>
</dbReference>
<keyword evidence="2" id="KW-1185">Reference proteome</keyword>
<organism evidence="1 2">
    <name type="scientific">Streptomyces gobitricini</name>
    <dbReference type="NCBI Taxonomy" id="68211"/>
    <lineage>
        <taxon>Bacteria</taxon>
        <taxon>Bacillati</taxon>
        <taxon>Actinomycetota</taxon>
        <taxon>Actinomycetes</taxon>
        <taxon>Kitasatosporales</taxon>
        <taxon>Streptomycetaceae</taxon>
        <taxon>Streptomyces</taxon>
    </lineage>
</organism>
<accession>A0ABN3LJM4</accession>
<evidence type="ECO:0000313" key="1">
    <source>
        <dbReference type="EMBL" id="GAA2485253.1"/>
    </source>
</evidence>
<proteinExistence type="predicted"/>
<sequence length="217" mass="24437">MQSLPELHRLPHQPALLDLYRKLLGTDDVFVHPRHIMRAMTAHPSTGATHQDFPLVQGSTETWTCWFPVGDCGLASGPLVILRGSHRQGRLPVGTGDSDCYWTNWGAQLCAHETDWVGGDFAVGDVVTFPSLTVHQSLPAVVRDEVRVSMDVRYQRGDDVIEARSLTNHAERPWDEIYRGWSSENADLMHYWNPDRLSCIPWDESLLEPGTRSVVRG</sequence>
<evidence type="ECO:0000313" key="2">
    <source>
        <dbReference type="Proteomes" id="UP001499942"/>
    </source>
</evidence>
<comment type="caution">
    <text evidence="1">The sequence shown here is derived from an EMBL/GenBank/DDBJ whole genome shotgun (WGS) entry which is preliminary data.</text>
</comment>
<dbReference type="PANTHER" id="PTHR20883:SF14">
    <property type="entry name" value="PHYTANOYL-COA DIOXYGENASE"/>
    <property type="match status" value="1"/>
</dbReference>
<gene>
    <name evidence="1" type="ORF">GCM10010393_15310</name>
</gene>
<dbReference type="SUPFAM" id="SSF51197">
    <property type="entry name" value="Clavaminate synthase-like"/>
    <property type="match status" value="1"/>
</dbReference>
<dbReference type="InterPro" id="IPR008775">
    <property type="entry name" value="Phytyl_CoA_dOase-like"/>
</dbReference>
<dbReference type="EMBL" id="BAAASR010000007">
    <property type="protein sequence ID" value="GAA2485253.1"/>
    <property type="molecule type" value="Genomic_DNA"/>
</dbReference>
<dbReference type="Gene3D" id="2.60.120.620">
    <property type="entry name" value="q2cbj1_9rhob like domain"/>
    <property type="match status" value="1"/>
</dbReference>
<evidence type="ECO:0008006" key="3">
    <source>
        <dbReference type="Google" id="ProtNLM"/>
    </source>
</evidence>
<dbReference type="Proteomes" id="UP001499942">
    <property type="component" value="Unassembled WGS sequence"/>
</dbReference>
<dbReference type="Pfam" id="PF05721">
    <property type="entry name" value="PhyH"/>
    <property type="match status" value="1"/>
</dbReference>
<dbReference type="PANTHER" id="PTHR20883">
    <property type="entry name" value="PHYTANOYL-COA DIOXYGENASE DOMAIN CONTAINING 1"/>
    <property type="match status" value="1"/>
</dbReference>
<name>A0ABN3LJM4_9ACTN</name>